<dbReference type="EMBL" id="CZAO01000011">
    <property type="protein sequence ID" value="CUP85749.1"/>
    <property type="molecule type" value="Genomic_DNA"/>
</dbReference>
<protein>
    <recommendedName>
        <fullName evidence="3">Demethylase</fullName>
    </recommendedName>
</protein>
<gene>
    <name evidence="1" type="ORF">ERS852510_02515</name>
</gene>
<evidence type="ECO:0000313" key="1">
    <source>
        <dbReference type="EMBL" id="CUP85749.1"/>
    </source>
</evidence>
<organism evidence="1 2">
    <name type="scientific">Bacteroides uniformis</name>
    <dbReference type="NCBI Taxonomy" id="820"/>
    <lineage>
        <taxon>Bacteria</taxon>
        <taxon>Pseudomonadati</taxon>
        <taxon>Bacteroidota</taxon>
        <taxon>Bacteroidia</taxon>
        <taxon>Bacteroidales</taxon>
        <taxon>Bacteroidaceae</taxon>
        <taxon>Bacteroides</taxon>
    </lineage>
</organism>
<name>A0A174RTZ4_BACUN</name>
<evidence type="ECO:0008006" key="3">
    <source>
        <dbReference type="Google" id="ProtNLM"/>
    </source>
</evidence>
<evidence type="ECO:0000313" key="2">
    <source>
        <dbReference type="Proteomes" id="UP000095766"/>
    </source>
</evidence>
<proteinExistence type="predicted"/>
<reference evidence="1 2" key="1">
    <citation type="submission" date="2015-09" db="EMBL/GenBank/DDBJ databases">
        <authorList>
            <consortium name="Pathogen Informatics"/>
        </authorList>
    </citation>
    <scope>NUCLEOTIDE SEQUENCE [LARGE SCALE GENOMIC DNA]</scope>
    <source>
        <strain evidence="1 2">2789STDY5834898</strain>
    </source>
</reference>
<sequence length="106" mass="12299">MATLSYPGKFLLQVTKKQYTDMAKIVDNPKRFKVIELSRNELAKIGGIGICDRCNGTSNAGYYVAVLNCWFCPKCYNEWYGCATHYPEDIKIENKNFEYYKNLFDL</sequence>
<dbReference type="Proteomes" id="UP000095766">
    <property type="component" value="Unassembled WGS sequence"/>
</dbReference>
<dbReference type="AlphaFoldDB" id="A0A174RTZ4"/>
<accession>A0A174RTZ4</accession>